<name>A0A383BT31_9ZZZZ</name>
<feature type="transmembrane region" description="Helical" evidence="1">
    <location>
        <begin position="23"/>
        <end position="41"/>
    </location>
</feature>
<proteinExistence type="predicted"/>
<evidence type="ECO:0000313" key="2">
    <source>
        <dbReference type="EMBL" id="SVE22973.1"/>
    </source>
</evidence>
<evidence type="ECO:0000256" key="1">
    <source>
        <dbReference type="SAM" id="Phobius"/>
    </source>
</evidence>
<organism evidence="2">
    <name type="scientific">marine metagenome</name>
    <dbReference type="NCBI Taxonomy" id="408172"/>
    <lineage>
        <taxon>unclassified sequences</taxon>
        <taxon>metagenomes</taxon>
        <taxon>ecological metagenomes</taxon>
    </lineage>
</organism>
<sequence>MHHYFFVVSNTIWAITGLLWKENTLVVLNAGLTVIYILGVIV</sequence>
<protein>
    <submittedName>
        <fullName evidence="2">Uncharacterized protein</fullName>
    </submittedName>
</protein>
<dbReference type="EMBL" id="UINC01202940">
    <property type="protein sequence ID" value="SVE22973.1"/>
    <property type="molecule type" value="Genomic_DNA"/>
</dbReference>
<accession>A0A383BT31</accession>
<keyword evidence="1" id="KW-0812">Transmembrane</keyword>
<gene>
    <name evidence="2" type="ORF">METZ01_LOCUS475827</name>
</gene>
<dbReference type="AlphaFoldDB" id="A0A383BT31"/>
<reference evidence="2" key="1">
    <citation type="submission" date="2018-05" db="EMBL/GenBank/DDBJ databases">
        <authorList>
            <person name="Lanie J.A."/>
            <person name="Ng W.-L."/>
            <person name="Kazmierczak K.M."/>
            <person name="Andrzejewski T.M."/>
            <person name="Davidsen T.M."/>
            <person name="Wayne K.J."/>
            <person name="Tettelin H."/>
            <person name="Glass J.I."/>
            <person name="Rusch D."/>
            <person name="Podicherti R."/>
            <person name="Tsui H.-C.T."/>
            <person name="Winkler M.E."/>
        </authorList>
    </citation>
    <scope>NUCLEOTIDE SEQUENCE</scope>
</reference>
<keyword evidence="1" id="KW-1133">Transmembrane helix</keyword>
<keyword evidence="1" id="KW-0472">Membrane</keyword>